<dbReference type="Gene3D" id="1.10.3460.10">
    <property type="entry name" value="Chlorophyll a/b binding protein domain"/>
    <property type="match status" value="1"/>
</dbReference>
<evidence type="ECO:0000313" key="5">
    <source>
        <dbReference type="Proteomes" id="UP000198341"/>
    </source>
</evidence>
<evidence type="ECO:0000256" key="2">
    <source>
        <dbReference type="ARBA" id="ARBA00022528"/>
    </source>
</evidence>
<dbReference type="GO" id="GO:0009507">
    <property type="term" value="C:chloroplast"/>
    <property type="evidence" value="ECO:0007669"/>
    <property type="project" value="UniProtKB-SubCell"/>
</dbReference>
<dbReference type="RefSeq" id="XP_007512068.1">
    <property type="nucleotide sequence ID" value="XM_007512006.1"/>
</dbReference>
<reference evidence="4 5" key="1">
    <citation type="submission" date="2011-10" db="EMBL/GenBank/DDBJ databases">
        <authorList>
            <person name="Genoscope - CEA"/>
        </authorList>
    </citation>
    <scope>NUCLEOTIDE SEQUENCE [LARGE SCALE GENOMIC DNA]</scope>
    <source>
        <strain evidence="4 5">RCC 1105</strain>
    </source>
</reference>
<dbReference type="STRING" id="41875.K8FED5"/>
<organism evidence="4 5">
    <name type="scientific">Bathycoccus prasinos</name>
    <dbReference type="NCBI Taxonomy" id="41875"/>
    <lineage>
        <taxon>Eukaryota</taxon>
        <taxon>Viridiplantae</taxon>
        <taxon>Chlorophyta</taxon>
        <taxon>Mamiellophyceae</taxon>
        <taxon>Mamiellales</taxon>
        <taxon>Bathycoccaceae</taxon>
        <taxon>Bathycoccus</taxon>
    </lineage>
</organism>
<protein>
    <submittedName>
        <fullName evidence="4">Carotene biosynthesis related or early light induced-like protein, chloroplast percursor</fullName>
    </submittedName>
</protein>
<dbReference type="InterPro" id="IPR022796">
    <property type="entry name" value="Chloroa_b-bind"/>
</dbReference>
<sequence length="234" mass="24493">MFSLQTINTCQRVASFKLASTSKRSASSSLRAVVEPKENGSMDETVADAVQSAEKAFEMADATPAGEQAQAPRAMQAMIDPADGSVAEAAPLGNDTQLLDDAMKVFTNPTAIEMINGRVAQIGWMAALYTEITQNKSLWGQVFSTRTFTLADGVSDTVTYPGAGLFLAPFCAVVILAASLAPVLKKSSPDGVTAPGNTLGPFRPEAELTNGRGAMVGLVALVLAEKFTNGNPLF</sequence>
<dbReference type="AlphaFoldDB" id="K8FED5"/>
<dbReference type="Pfam" id="PF00504">
    <property type="entry name" value="Chloroa_b-bind"/>
    <property type="match status" value="1"/>
</dbReference>
<dbReference type="KEGG" id="bpg:Bathy07g01590"/>
<proteinExistence type="predicted"/>
<evidence type="ECO:0000313" key="4">
    <source>
        <dbReference type="EMBL" id="CCO66156.1"/>
    </source>
</evidence>
<dbReference type="SUPFAM" id="SSF103511">
    <property type="entry name" value="Chlorophyll a-b binding protein"/>
    <property type="match status" value="1"/>
</dbReference>
<evidence type="ECO:0000256" key="3">
    <source>
        <dbReference type="ARBA" id="ARBA00022640"/>
    </source>
</evidence>
<accession>K8FED5</accession>
<dbReference type="eggNOG" id="ENOG502SY8D">
    <property type="taxonomic scope" value="Eukaryota"/>
</dbReference>
<dbReference type="Proteomes" id="UP000198341">
    <property type="component" value="Chromosome 7"/>
</dbReference>
<dbReference type="OrthoDB" id="498150at2759"/>
<keyword evidence="2" id="KW-0150">Chloroplast</keyword>
<evidence type="ECO:0000256" key="1">
    <source>
        <dbReference type="ARBA" id="ARBA00004229"/>
    </source>
</evidence>
<gene>
    <name evidence="4" type="ORF">Bathy07g01590</name>
</gene>
<comment type="subcellular location">
    <subcellularLocation>
        <location evidence="1">Plastid</location>
        <location evidence="1">Chloroplast</location>
    </subcellularLocation>
</comment>
<keyword evidence="5" id="KW-1185">Reference proteome</keyword>
<keyword evidence="3" id="KW-0934">Plastid</keyword>
<dbReference type="GeneID" id="19014649"/>
<name>K8FED5_9CHLO</name>
<dbReference type="EMBL" id="FO082272">
    <property type="protein sequence ID" value="CCO66156.1"/>
    <property type="molecule type" value="Genomic_DNA"/>
</dbReference>